<dbReference type="AlphaFoldDB" id="A0AAN5PYC0"/>
<name>A0AAN5PYC0_LEGPN</name>
<comment type="caution">
    <text evidence="2">The sequence shown here is derived from an EMBL/GenBank/DDBJ whole genome shotgun (WGS) entry which is preliminary data.</text>
</comment>
<evidence type="ECO:0000259" key="1">
    <source>
        <dbReference type="PROSITE" id="PS51186"/>
    </source>
</evidence>
<proteinExistence type="predicted"/>
<gene>
    <name evidence="2" type="ORF">JBK99_03080</name>
</gene>
<reference evidence="2" key="2">
    <citation type="submission" date="2019-09" db="EMBL/GenBank/DDBJ databases">
        <authorList>
            <consortium name="NCBI Pathogen Detection Project"/>
        </authorList>
    </citation>
    <scope>NUCLEOTIDE SEQUENCE</scope>
    <source>
        <strain evidence="2">CL18-200174</strain>
    </source>
</reference>
<evidence type="ECO:0000313" key="3">
    <source>
        <dbReference type="Proteomes" id="UP000863577"/>
    </source>
</evidence>
<dbReference type="PROSITE" id="PS51186">
    <property type="entry name" value="GNAT"/>
    <property type="match status" value="1"/>
</dbReference>
<dbReference type="InterPro" id="IPR000182">
    <property type="entry name" value="GNAT_dom"/>
</dbReference>
<dbReference type="InterPro" id="IPR016181">
    <property type="entry name" value="Acyl_CoA_acyltransferase"/>
</dbReference>
<protein>
    <submittedName>
        <fullName evidence="2">GNAT family N-acetyltransferase</fullName>
    </submittedName>
</protein>
<dbReference type="GO" id="GO:0016747">
    <property type="term" value="F:acyltransferase activity, transferring groups other than amino-acyl groups"/>
    <property type="evidence" value="ECO:0007669"/>
    <property type="project" value="InterPro"/>
</dbReference>
<evidence type="ECO:0000313" key="2">
    <source>
        <dbReference type="EMBL" id="HAU2395313.1"/>
    </source>
</evidence>
<dbReference type="RefSeq" id="WP_027220441.1">
    <property type="nucleotide sequence ID" value="NZ_AP024961.1"/>
</dbReference>
<accession>A0AAN5PYC0</accession>
<dbReference type="Proteomes" id="UP000863577">
    <property type="component" value="Unassembled WGS sequence"/>
</dbReference>
<dbReference type="Gene3D" id="3.40.630.30">
    <property type="match status" value="1"/>
</dbReference>
<dbReference type="SUPFAM" id="SSF55729">
    <property type="entry name" value="Acyl-CoA N-acyltransferases (Nat)"/>
    <property type="match status" value="1"/>
</dbReference>
<feature type="domain" description="N-acetyltransferase" evidence="1">
    <location>
        <begin position="7"/>
        <end position="149"/>
    </location>
</feature>
<dbReference type="Pfam" id="PF13673">
    <property type="entry name" value="Acetyltransf_10"/>
    <property type="match status" value="1"/>
</dbReference>
<dbReference type="EMBL" id="DACWOD010000002">
    <property type="protein sequence ID" value="HAU2395313.1"/>
    <property type="molecule type" value="Genomic_DNA"/>
</dbReference>
<organism evidence="2 3">
    <name type="scientific">Legionella pneumophila</name>
    <dbReference type="NCBI Taxonomy" id="446"/>
    <lineage>
        <taxon>Bacteria</taxon>
        <taxon>Pseudomonadati</taxon>
        <taxon>Pseudomonadota</taxon>
        <taxon>Gammaproteobacteria</taxon>
        <taxon>Legionellales</taxon>
        <taxon>Legionellaceae</taxon>
        <taxon>Legionella</taxon>
    </lineage>
</organism>
<sequence length="152" mass="17781">MLHFKWCEFSELTSKQLYDILALRASVFVVEQHCPYLDPDGRDFFSMHLLGLEENSLVAYLRLFLPTEIENHLTFGRVVTAKSARTKGYGRKLIRELLSYCDIHYPGIRIQCSAQNYLKKFYEEFGFKSYGSVYEEDGIPHIAMQRTLIKPQ</sequence>
<dbReference type="CDD" id="cd04301">
    <property type="entry name" value="NAT_SF"/>
    <property type="match status" value="1"/>
</dbReference>
<reference evidence="2" key="1">
    <citation type="journal article" date="2018" name="Genome Biol.">
        <title>SKESA: strategic k-mer extension for scrupulous assemblies.</title>
        <authorList>
            <person name="Souvorov A."/>
            <person name="Agarwala R."/>
            <person name="Lipman D.J."/>
        </authorList>
    </citation>
    <scope>NUCLEOTIDE SEQUENCE</scope>
    <source>
        <strain evidence="2">CL18-200174</strain>
    </source>
</reference>